<organism evidence="4 5">
    <name type="scientific">Olea europaea subsp. europaea</name>
    <dbReference type="NCBI Taxonomy" id="158383"/>
    <lineage>
        <taxon>Eukaryota</taxon>
        <taxon>Viridiplantae</taxon>
        <taxon>Streptophyta</taxon>
        <taxon>Embryophyta</taxon>
        <taxon>Tracheophyta</taxon>
        <taxon>Spermatophyta</taxon>
        <taxon>Magnoliopsida</taxon>
        <taxon>eudicotyledons</taxon>
        <taxon>Gunneridae</taxon>
        <taxon>Pentapetalae</taxon>
        <taxon>asterids</taxon>
        <taxon>lamiids</taxon>
        <taxon>Lamiales</taxon>
        <taxon>Oleaceae</taxon>
        <taxon>Oleeae</taxon>
        <taxon>Olea</taxon>
    </lineage>
</organism>
<comment type="caution">
    <text evidence="4">The sequence shown here is derived from an EMBL/GenBank/DDBJ whole genome shotgun (WGS) entry which is preliminary data.</text>
</comment>
<evidence type="ECO:0000256" key="3">
    <source>
        <dbReference type="SAM" id="MobiDB-lite"/>
    </source>
</evidence>
<keyword evidence="1" id="KW-0112">Calmodulin-binding</keyword>
<dbReference type="Gramene" id="OE9A085908T1">
    <property type="protein sequence ID" value="OE9A085908C1"/>
    <property type="gene ID" value="OE9A085908"/>
</dbReference>
<name>A0A8S0PKS6_OLEEU</name>
<proteinExistence type="inferred from homology"/>
<dbReference type="PANTHER" id="PTHR32295">
    <property type="entry name" value="IQ-DOMAIN 5-RELATED"/>
    <property type="match status" value="1"/>
</dbReference>
<evidence type="ECO:0000256" key="2">
    <source>
        <dbReference type="ARBA" id="ARBA00024341"/>
    </source>
</evidence>
<feature type="region of interest" description="Disordered" evidence="3">
    <location>
        <begin position="293"/>
        <end position="313"/>
    </location>
</feature>
<dbReference type="PANTHER" id="PTHR32295:SF15">
    <property type="entry name" value="PROTEIN IQ-DOMAIN 33"/>
    <property type="match status" value="1"/>
</dbReference>
<gene>
    <name evidence="4" type="ORF">OLEA9_A085908</name>
</gene>
<dbReference type="OrthoDB" id="906240at2759"/>
<dbReference type="Proteomes" id="UP000594638">
    <property type="component" value="Unassembled WGS sequence"/>
</dbReference>
<evidence type="ECO:0000256" key="1">
    <source>
        <dbReference type="ARBA" id="ARBA00022860"/>
    </source>
</evidence>
<dbReference type="EMBL" id="CACTIH010000096">
    <property type="protein sequence ID" value="CAA2953666.1"/>
    <property type="molecule type" value="Genomic_DNA"/>
</dbReference>
<dbReference type="GO" id="GO:0005516">
    <property type="term" value="F:calmodulin binding"/>
    <property type="evidence" value="ECO:0007669"/>
    <property type="project" value="UniProtKB-KW"/>
</dbReference>
<accession>A0A8S0PKS6</accession>
<protein>
    <submittedName>
        <fullName evidence="4">IQ-DOMAIN 1-like</fullName>
    </submittedName>
</protein>
<reference evidence="4 5" key="1">
    <citation type="submission" date="2019-12" db="EMBL/GenBank/DDBJ databases">
        <authorList>
            <person name="Alioto T."/>
            <person name="Alioto T."/>
            <person name="Gomez Garrido J."/>
        </authorList>
    </citation>
    <scope>NUCLEOTIDE SEQUENCE [LARGE SCALE GENOMIC DNA]</scope>
</reference>
<dbReference type="PROSITE" id="PS50096">
    <property type="entry name" value="IQ"/>
    <property type="match status" value="1"/>
</dbReference>
<evidence type="ECO:0000313" key="4">
    <source>
        <dbReference type="EMBL" id="CAA2953666.1"/>
    </source>
</evidence>
<dbReference type="AlphaFoldDB" id="A0A8S0PKS6"/>
<sequence length="338" mass="38230">MTTDTTAYEDDLSSSKPAIDEGEFTSVYAEADTASFRSSEATVNQPLAGDFKDKADAESNVVKNGSPNKKQNSTYKLFQHEDAAMIIQSTYRRFLDRRANERMKLQDCKADPVGSPSRESMGTSIEVRLCYLHSTLCTGYETWGGPHMSHKLEIPTFSHPKKKAWPCNIPHDIEVDPKCSSYKKTGMIAWRERALAYAFSQQLRICSKKKQIKSNSNEIGVGWSWLEQWMATRLLENTMMEDQLYKQIEAVRSHQTTGITKRVLDVAMEEKESCGSNDVSLRIEVGSVAAPKDVPRPTRNRNKTMRNISKRDAASSYLYPTESKVHLSAKPKIVQRNK</sequence>
<evidence type="ECO:0000313" key="5">
    <source>
        <dbReference type="Proteomes" id="UP000594638"/>
    </source>
</evidence>
<comment type="similarity">
    <text evidence="2">Belongs to the IQD family.</text>
</comment>
<keyword evidence="5" id="KW-1185">Reference proteome</keyword>